<name>A0ABW9MWD0_9FIRM</name>
<proteinExistence type="predicted"/>
<dbReference type="RefSeq" id="WP_410032847.1">
    <property type="nucleotide sequence ID" value="NZ_JBGMEH010000006.1"/>
</dbReference>
<organism evidence="1 2">
    <name type="scientific">Anaerococcus cruorum</name>
    <dbReference type="NCBI Taxonomy" id="3115617"/>
    <lineage>
        <taxon>Bacteria</taxon>
        <taxon>Bacillati</taxon>
        <taxon>Bacillota</taxon>
        <taxon>Tissierellia</taxon>
        <taxon>Tissierellales</taxon>
        <taxon>Peptoniphilaceae</taxon>
        <taxon>Anaerococcus</taxon>
    </lineage>
</organism>
<reference evidence="1 2" key="1">
    <citation type="journal article" date="2025" name="Anaerobe">
        <title>Description of Anaerococcus kampingiae sp. nov., Anaerococcus groningensis sp. nov., Anaerococcus martiniensis sp. nov., and Anaerococcus cruorum sp. nov., isolated from human clinical specimens.</title>
        <authorList>
            <person name="Boiten K.E."/>
            <person name="Meijer J."/>
            <person name="van Wezel E.M."/>
            <person name="Veloo A.C.M."/>
        </authorList>
    </citation>
    <scope>NUCLEOTIDE SEQUENCE [LARGE SCALE GENOMIC DNA]</scope>
    <source>
        <strain evidence="1 2">ENR1039</strain>
    </source>
</reference>
<evidence type="ECO:0000313" key="2">
    <source>
        <dbReference type="Proteomes" id="UP001638015"/>
    </source>
</evidence>
<evidence type="ECO:0000313" key="1">
    <source>
        <dbReference type="EMBL" id="MFO3716113.1"/>
    </source>
</evidence>
<gene>
    <name evidence="1" type="ORF">ACCQ40_04840</name>
</gene>
<dbReference type="InterPro" id="IPR021145">
    <property type="entry name" value="Portal_protein_SPP1_Gp6-like"/>
</dbReference>
<keyword evidence="2" id="KW-1185">Reference proteome</keyword>
<protein>
    <submittedName>
        <fullName evidence="1">Phage portal protein</fullName>
    </submittedName>
</protein>
<sequence length="458" mass="52241">MLNNDITKALGVESYTVDNNVNVWLNCYNGNSYWLQDKYNTSDRNNIDEIQSLNLCAGIPSELARLTVMELKSSVDDDIINGYYQAFLKHIRKFTEHGLALGGIIVKPYVESFESKKIEIDIVPADQFIILGFTSFGAVNHAVFIDRIKKQDRKGNPVFFTRLEEHLINDVYVINNTAYISDRAEELGDKTNLGVISEWENIEPSIKLDDRNKPLFAYFKNPQANNLDLNNFEGISCFARALSLIQDADEQYQRLMWEFKGSELAIDADITVFKKSGEIPVGKERLFRNLGLDLGGNNDSFYNVFSPTIRDQSILNGLNNILRKIEFACGLAYGTISETEYSAKTATEIKMSQQRSYSTVIDIQNELQDALEEFAEIIEYWLIKLKLPVSKEWGVSFDFDDSLVVDTTEEQKIRLQEVASGITSAESYLKWRYGATGEKIEDMMPRFNESFDDIAEEE</sequence>
<accession>A0ABW9MWD0</accession>
<dbReference type="EMBL" id="JBGMEH010000006">
    <property type="protein sequence ID" value="MFO3716113.1"/>
    <property type="molecule type" value="Genomic_DNA"/>
</dbReference>
<dbReference type="Proteomes" id="UP001638015">
    <property type="component" value="Unassembled WGS sequence"/>
</dbReference>
<dbReference type="Pfam" id="PF05133">
    <property type="entry name" value="SPP1_portal"/>
    <property type="match status" value="1"/>
</dbReference>
<comment type="caution">
    <text evidence="1">The sequence shown here is derived from an EMBL/GenBank/DDBJ whole genome shotgun (WGS) entry which is preliminary data.</text>
</comment>